<evidence type="ECO:0000313" key="1">
    <source>
        <dbReference type="Proteomes" id="UP000887565"/>
    </source>
</evidence>
<evidence type="ECO:0000313" key="2">
    <source>
        <dbReference type="WBParaSite" id="nRc.2.0.1.t16998-RA"/>
    </source>
</evidence>
<name>A0A915IS19_ROMCU</name>
<dbReference type="Proteomes" id="UP000887565">
    <property type="component" value="Unplaced"/>
</dbReference>
<organism evidence="1 2">
    <name type="scientific">Romanomermis culicivorax</name>
    <name type="common">Nematode worm</name>
    <dbReference type="NCBI Taxonomy" id="13658"/>
    <lineage>
        <taxon>Eukaryota</taxon>
        <taxon>Metazoa</taxon>
        <taxon>Ecdysozoa</taxon>
        <taxon>Nematoda</taxon>
        <taxon>Enoplea</taxon>
        <taxon>Dorylaimia</taxon>
        <taxon>Mermithida</taxon>
        <taxon>Mermithoidea</taxon>
        <taxon>Mermithidae</taxon>
        <taxon>Romanomermis</taxon>
    </lineage>
</organism>
<dbReference type="AlphaFoldDB" id="A0A915IS19"/>
<proteinExistence type="predicted"/>
<sequence>MGCIFFVFATVVELAVVCFIAKNENNKMSCVRNILRPAAVSILAGV</sequence>
<protein>
    <submittedName>
        <fullName evidence="2">Uncharacterized protein</fullName>
    </submittedName>
</protein>
<reference evidence="2" key="1">
    <citation type="submission" date="2022-11" db="UniProtKB">
        <authorList>
            <consortium name="WormBaseParasite"/>
        </authorList>
    </citation>
    <scope>IDENTIFICATION</scope>
</reference>
<keyword evidence="1" id="KW-1185">Reference proteome</keyword>
<accession>A0A915IS19</accession>
<dbReference type="WBParaSite" id="nRc.2.0.1.t16998-RA">
    <property type="protein sequence ID" value="nRc.2.0.1.t16998-RA"/>
    <property type="gene ID" value="nRc.2.0.1.g16998"/>
</dbReference>